<organism evidence="3 4">
    <name type="scientific">Pseudovibrio denitrificans</name>
    <dbReference type="NCBI Taxonomy" id="258256"/>
    <lineage>
        <taxon>Bacteria</taxon>
        <taxon>Pseudomonadati</taxon>
        <taxon>Pseudomonadota</taxon>
        <taxon>Alphaproteobacteria</taxon>
        <taxon>Hyphomicrobiales</taxon>
        <taxon>Stappiaceae</taxon>
        <taxon>Pseudovibrio</taxon>
    </lineage>
</organism>
<dbReference type="Proteomes" id="UP000183371">
    <property type="component" value="Unassembled WGS sequence"/>
</dbReference>
<sequence length="338" mass="37963">MQIPASLSEFVRDALNKGFSKDDIRTSLSPSDWTAIEIDTALKSWSYVETIGAVPQPQRSTSAWDAVFYALLFAAFGMVIGNTLILLLGLITLWIPEVGDSFSRSGLRSLRWSMAALIIFTPVFLWLHLKDERDSCANPASKYSSVRRWLTAIAIFAAAMTLLCDAIYLIYRFLDGDLTARFIAKSCAVALLSLVVIQYFYQGRQLQENISRLDSLFATWIPSGLATLVLALSFWTVGGPMQGQLERRDQLRISDINQLQKGITFCKATRNKDLPEELDPMSCARSPHLLTGYASQVTYKKLSAKQFQLCIEVEAPERLRTYNAELKGNLYCITDKIR</sequence>
<protein>
    <recommendedName>
        <fullName evidence="2">DUF5671 domain-containing protein</fullName>
    </recommendedName>
</protein>
<dbReference type="Pfam" id="PF18920">
    <property type="entry name" value="DUF5671"/>
    <property type="match status" value="1"/>
</dbReference>
<dbReference type="EMBL" id="FPBD01000002">
    <property type="protein sequence ID" value="SFT63515.1"/>
    <property type="molecule type" value="Genomic_DNA"/>
</dbReference>
<feature type="transmembrane region" description="Helical" evidence="1">
    <location>
        <begin position="217"/>
        <end position="238"/>
    </location>
</feature>
<gene>
    <name evidence="3" type="ORF">SAMN05444141_102445</name>
</gene>
<feature type="domain" description="DUF5671" evidence="2">
    <location>
        <begin position="66"/>
        <end position="197"/>
    </location>
</feature>
<keyword evidence="1" id="KW-0472">Membrane</keyword>
<dbReference type="InterPro" id="IPR043728">
    <property type="entry name" value="DUF5671"/>
</dbReference>
<accession>A0A1I6ZLQ2</accession>
<proteinExistence type="predicted"/>
<keyword evidence="4" id="KW-1185">Reference proteome</keyword>
<name>A0A1I6ZLQ2_9HYPH</name>
<feature type="transmembrane region" description="Helical" evidence="1">
    <location>
        <begin position="66"/>
        <end position="91"/>
    </location>
</feature>
<evidence type="ECO:0000256" key="1">
    <source>
        <dbReference type="SAM" id="Phobius"/>
    </source>
</evidence>
<evidence type="ECO:0000313" key="3">
    <source>
        <dbReference type="EMBL" id="SFT63515.1"/>
    </source>
</evidence>
<evidence type="ECO:0000259" key="2">
    <source>
        <dbReference type="Pfam" id="PF18920"/>
    </source>
</evidence>
<dbReference type="RefSeq" id="WP_054782734.1">
    <property type="nucleotide sequence ID" value="NZ_FPBD01000002.1"/>
</dbReference>
<keyword evidence="1" id="KW-1133">Transmembrane helix</keyword>
<feature type="transmembrane region" description="Helical" evidence="1">
    <location>
        <begin position="182"/>
        <end position="201"/>
    </location>
</feature>
<reference evidence="4" key="1">
    <citation type="submission" date="2016-10" db="EMBL/GenBank/DDBJ databases">
        <authorList>
            <person name="Varghese N."/>
            <person name="Submissions S."/>
        </authorList>
    </citation>
    <scope>NUCLEOTIDE SEQUENCE [LARGE SCALE GENOMIC DNA]</scope>
    <source>
        <strain evidence="4">DSM 17465</strain>
    </source>
</reference>
<feature type="transmembrane region" description="Helical" evidence="1">
    <location>
        <begin position="149"/>
        <end position="170"/>
    </location>
</feature>
<feature type="transmembrane region" description="Helical" evidence="1">
    <location>
        <begin position="112"/>
        <end position="129"/>
    </location>
</feature>
<keyword evidence="1" id="KW-0812">Transmembrane</keyword>
<dbReference type="AlphaFoldDB" id="A0A1I6ZLQ2"/>
<evidence type="ECO:0000313" key="4">
    <source>
        <dbReference type="Proteomes" id="UP000183371"/>
    </source>
</evidence>